<feature type="active site" description="Tele-phosphohistidine intermediate" evidence="1">
    <location>
        <position position="11"/>
    </location>
</feature>
<evidence type="ECO:0000256" key="2">
    <source>
        <dbReference type="PIRSR" id="PIRSR613078-2"/>
    </source>
</evidence>
<reference evidence="3 4" key="1">
    <citation type="submission" date="2015-07" db="EMBL/GenBank/DDBJ databases">
        <title>The draft genome sequence of Leadbetterella sp. JN14-9.</title>
        <authorList>
            <person name="Liu Y."/>
            <person name="Du J."/>
            <person name="Shao Z."/>
        </authorList>
    </citation>
    <scope>NUCLEOTIDE SEQUENCE [LARGE SCALE GENOMIC DNA]</scope>
    <source>
        <strain evidence="3 4">JN14-9</strain>
    </source>
</reference>
<protein>
    <submittedName>
        <fullName evidence="3">Phosphoglycerate mutase</fullName>
    </submittedName>
</protein>
<dbReference type="InterPro" id="IPR050275">
    <property type="entry name" value="PGM_Phosphatase"/>
</dbReference>
<dbReference type="Pfam" id="PF00300">
    <property type="entry name" value="His_Phos_1"/>
    <property type="match status" value="1"/>
</dbReference>
<proteinExistence type="predicted"/>
<dbReference type="Gene3D" id="3.40.50.1240">
    <property type="entry name" value="Phosphoglycerate mutase-like"/>
    <property type="match status" value="1"/>
</dbReference>
<sequence>MSTKHIFLIRHGETDYNKRGIVQGSGIDSDLNEIGKKQAEAFFSAYKDVPFDAVYTSALKRTHQSVKGFLEQELPHIILPGLNEISWGHKEGKAPDPNNDSSYFQLIDQWRRGETHIPATGGESPEQVAGRQKEAIDRILKHEDERLVLVAMHGRAMRILLTWLSGLPLSEMDCFHHQNLCLYKLEYSYLTNKFQILEANNTDHLQVLAV</sequence>
<feature type="active site" description="Proton donor/acceptor" evidence="1">
    <location>
        <position position="84"/>
    </location>
</feature>
<feature type="binding site" evidence="2">
    <location>
        <begin position="111"/>
        <end position="112"/>
    </location>
    <ligand>
        <name>substrate</name>
    </ligand>
</feature>
<dbReference type="SMART" id="SM00855">
    <property type="entry name" value="PGAM"/>
    <property type="match status" value="1"/>
</dbReference>
<evidence type="ECO:0000313" key="3">
    <source>
        <dbReference type="EMBL" id="KPM47467.1"/>
    </source>
</evidence>
<dbReference type="PROSITE" id="PS00175">
    <property type="entry name" value="PG_MUTASE"/>
    <property type="match status" value="1"/>
</dbReference>
<keyword evidence="4" id="KW-1185">Reference proteome</keyword>
<dbReference type="AlphaFoldDB" id="A0A0P7C2A8"/>
<comment type="caution">
    <text evidence="3">The sequence shown here is derived from an EMBL/GenBank/DDBJ whole genome shotgun (WGS) entry which is preliminary data.</text>
</comment>
<dbReference type="Proteomes" id="UP000050454">
    <property type="component" value="Unassembled WGS sequence"/>
</dbReference>
<feature type="binding site" evidence="2">
    <location>
        <position position="61"/>
    </location>
    <ligand>
        <name>substrate</name>
    </ligand>
</feature>
<dbReference type="OrthoDB" id="9782128at2"/>
<dbReference type="RefSeq" id="WP_055149007.1">
    <property type="nucleotide sequence ID" value="NZ_JXSZ01000010.1"/>
</dbReference>
<dbReference type="EMBL" id="LGTQ01000010">
    <property type="protein sequence ID" value="KPM47467.1"/>
    <property type="molecule type" value="Genomic_DNA"/>
</dbReference>
<dbReference type="PANTHER" id="PTHR48100">
    <property type="entry name" value="BROAD-SPECIFICITY PHOSPHATASE YOR283W-RELATED"/>
    <property type="match status" value="1"/>
</dbReference>
<dbReference type="PIRSF" id="PIRSF000709">
    <property type="entry name" value="6PFK_2-Ptase"/>
    <property type="match status" value="1"/>
</dbReference>
<name>A0A0P7C2A8_9BACT</name>
<dbReference type="PATRIC" id="fig|1605367.3.peg.37"/>
<dbReference type="InterPro" id="IPR029033">
    <property type="entry name" value="His_PPase_superfam"/>
</dbReference>
<organism evidence="3 4">
    <name type="scientific">Jiulongibacter sediminis</name>
    <dbReference type="NCBI Taxonomy" id="1605367"/>
    <lineage>
        <taxon>Bacteria</taxon>
        <taxon>Pseudomonadati</taxon>
        <taxon>Bacteroidota</taxon>
        <taxon>Cytophagia</taxon>
        <taxon>Cytophagales</taxon>
        <taxon>Leadbetterellaceae</taxon>
        <taxon>Jiulongibacter</taxon>
    </lineage>
</organism>
<evidence type="ECO:0000256" key="1">
    <source>
        <dbReference type="PIRSR" id="PIRSR613078-1"/>
    </source>
</evidence>
<dbReference type="STRING" id="1605367.AFM12_13220"/>
<dbReference type="InterPro" id="IPR001345">
    <property type="entry name" value="PG/BPGM_mutase_AS"/>
</dbReference>
<evidence type="ECO:0000313" key="4">
    <source>
        <dbReference type="Proteomes" id="UP000050454"/>
    </source>
</evidence>
<dbReference type="InterPro" id="IPR013078">
    <property type="entry name" value="His_Pase_superF_clade-1"/>
</dbReference>
<dbReference type="PANTHER" id="PTHR48100:SF15">
    <property type="entry name" value="SEDOHEPTULOSE 1,7-BISPHOSPHATASE"/>
    <property type="match status" value="1"/>
</dbReference>
<dbReference type="GO" id="GO:0016791">
    <property type="term" value="F:phosphatase activity"/>
    <property type="evidence" value="ECO:0007669"/>
    <property type="project" value="TreeGrafter"/>
</dbReference>
<dbReference type="CDD" id="cd07067">
    <property type="entry name" value="HP_PGM_like"/>
    <property type="match status" value="1"/>
</dbReference>
<feature type="binding site" evidence="2">
    <location>
        <begin position="10"/>
        <end position="17"/>
    </location>
    <ligand>
        <name>substrate</name>
    </ligand>
</feature>
<gene>
    <name evidence="3" type="ORF">AFM12_13220</name>
</gene>
<accession>A0A0P7C2A8</accession>
<dbReference type="SUPFAM" id="SSF53254">
    <property type="entry name" value="Phosphoglycerate mutase-like"/>
    <property type="match status" value="1"/>
</dbReference>